<dbReference type="OrthoDB" id="10637881at2759"/>
<organism evidence="1 2">
    <name type="scientific">Imshaugia aleurites</name>
    <dbReference type="NCBI Taxonomy" id="172621"/>
    <lineage>
        <taxon>Eukaryota</taxon>
        <taxon>Fungi</taxon>
        <taxon>Dikarya</taxon>
        <taxon>Ascomycota</taxon>
        <taxon>Pezizomycotina</taxon>
        <taxon>Lecanoromycetes</taxon>
        <taxon>OSLEUM clade</taxon>
        <taxon>Lecanoromycetidae</taxon>
        <taxon>Lecanorales</taxon>
        <taxon>Lecanorineae</taxon>
        <taxon>Parmeliaceae</taxon>
        <taxon>Imshaugia</taxon>
    </lineage>
</organism>
<accession>A0A8H3IFB7</accession>
<dbReference type="EMBL" id="CAJPDT010000041">
    <property type="protein sequence ID" value="CAF9925942.1"/>
    <property type="molecule type" value="Genomic_DNA"/>
</dbReference>
<sequence>MADSTNNPTAAAADTPTNPDKIIFDALLENSQLWDNPPVHHTDAHLADAVAHILTDLGPSFTADSLAERLKRIQTACLEAAASASQPEQPISQDTINTINNLLPPSSRDVPLQDKAPLLGLVQKASLRALDVLAEQKAQYLRNMRIFHQELQKLLSVLHLDHDSMNAVAAIIGDGVLQTSNKLGFLVGELPEERVREKYLVEIQRYWRRFGGKEAASGFEDGWEYLTDCPLNWEY</sequence>
<evidence type="ECO:0000313" key="1">
    <source>
        <dbReference type="EMBL" id="CAF9925942.1"/>
    </source>
</evidence>
<dbReference type="AlphaFoldDB" id="A0A8H3IFB7"/>
<dbReference type="Proteomes" id="UP000664534">
    <property type="component" value="Unassembled WGS sequence"/>
</dbReference>
<comment type="caution">
    <text evidence="1">The sequence shown here is derived from an EMBL/GenBank/DDBJ whole genome shotgun (WGS) entry which is preliminary data.</text>
</comment>
<proteinExistence type="predicted"/>
<protein>
    <submittedName>
        <fullName evidence="1">Uncharacterized protein</fullName>
    </submittedName>
</protein>
<keyword evidence="2" id="KW-1185">Reference proteome</keyword>
<name>A0A8H3IFB7_9LECA</name>
<evidence type="ECO:0000313" key="2">
    <source>
        <dbReference type="Proteomes" id="UP000664534"/>
    </source>
</evidence>
<reference evidence="1" key="1">
    <citation type="submission" date="2021-03" db="EMBL/GenBank/DDBJ databases">
        <authorList>
            <person name="Tagirdzhanova G."/>
        </authorList>
    </citation>
    <scope>NUCLEOTIDE SEQUENCE</scope>
</reference>
<gene>
    <name evidence="1" type="ORF">IMSHALPRED_006828</name>
</gene>